<keyword evidence="3" id="KW-1185">Reference proteome</keyword>
<dbReference type="AlphaFoldDB" id="A0A949JQU7"/>
<gene>
    <name evidence="2" type="ORF">JGS22_018625</name>
</gene>
<evidence type="ECO:0000313" key="3">
    <source>
        <dbReference type="Proteomes" id="UP000694501"/>
    </source>
</evidence>
<feature type="region of interest" description="Disordered" evidence="1">
    <location>
        <begin position="1"/>
        <end position="51"/>
    </location>
</feature>
<organism evidence="2 3">
    <name type="scientific">Streptomyces tardus</name>
    <dbReference type="NCBI Taxonomy" id="2780544"/>
    <lineage>
        <taxon>Bacteria</taxon>
        <taxon>Bacillati</taxon>
        <taxon>Actinomycetota</taxon>
        <taxon>Actinomycetes</taxon>
        <taxon>Kitasatosporales</taxon>
        <taxon>Streptomycetaceae</taxon>
        <taxon>Streptomyces</taxon>
    </lineage>
</organism>
<dbReference type="EMBL" id="JAELVF020000001">
    <property type="protein sequence ID" value="MBU7599581.1"/>
    <property type="molecule type" value="Genomic_DNA"/>
</dbReference>
<comment type="caution">
    <text evidence="2">The sequence shown here is derived from an EMBL/GenBank/DDBJ whole genome shotgun (WGS) entry which is preliminary data.</text>
</comment>
<evidence type="ECO:0000313" key="2">
    <source>
        <dbReference type="EMBL" id="MBU7599581.1"/>
    </source>
</evidence>
<evidence type="ECO:0000256" key="1">
    <source>
        <dbReference type="SAM" id="MobiDB-lite"/>
    </source>
</evidence>
<protein>
    <submittedName>
        <fullName evidence="2">Uncharacterized protein</fullName>
    </submittedName>
</protein>
<sequence length="51" mass="5880">MAKNKNRVPHRPEDRAKSTQEQGRSSEEQLESGQGTGKMERKRQSKKFGHN</sequence>
<accession>A0A949JQU7</accession>
<dbReference type="Proteomes" id="UP000694501">
    <property type="component" value="Unassembled WGS sequence"/>
</dbReference>
<proteinExistence type="predicted"/>
<reference evidence="2" key="1">
    <citation type="submission" date="2021-06" db="EMBL/GenBank/DDBJ databases">
        <title>Sequencing of actinobacteria type strains.</title>
        <authorList>
            <person name="Nguyen G.-S."/>
            <person name="Wentzel A."/>
        </authorList>
    </citation>
    <scope>NUCLEOTIDE SEQUENCE</scope>
    <source>
        <strain evidence="2">P38-E01</strain>
    </source>
</reference>
<dbReference type="RefSeq" id="WP_211038948.1">
    <property type="nucleotide sequence ID" value="NZ_JAELVF020000001.1"/>
</dbReference>
<name>A0A949JQU7_9ACTN</name>
<feature type="compositionally biased region" description="Basic residues" evidence="1">
    <location>
        <begin position="40"/>
        <end position="51"/>
    </location>
</feature>